<evidence type="ECO:0000313" key="5">
    <source>
        <dbReference type="EMBL" id="SEO58466.1"/>
    </source>
</evidence>
<evidence type="ECO:0000256" key="1">
    <source>
        <dbReference type="PIRSR" id="PIRSR637460-1"/>
    </source>
</evidence>
<dbReference type="InterPro" id="IPR036514">
    <property type="entry name" value="SGNH_hydro_sf"/>
</dbReference>
<dbReference type="EMBL" id="FOEF01000001">
    <property type="protein sequence ID" value="SEO58466.1"/>
    <property type="molecule type" value="Genomic_DNA"/>
</dbReference>
<dbReference type="InterPro" id="IPR013830">
    <property type="entry name" value="SGNH_hydro"/>
</dbReference>
<keyword evidence="3" id="KW-0732">Signal</keyword>
<reference evidence="5 6" key="1">
    <citation type="submission" date="2016-10" db="EMBL/GenBank/DDBJ databases">
        <authorList>
            <person name="de Groot N.N."/>
        </authorList>
    </citation>
    <scope>NUCLEOTIDE SEQUENCE [LARGE SCALE GENOMIC DNA]</scope>
    <source>
        <strain evidence="5 6">DSM 44993</strain>
    </source>
</reference>
<dbReference type="STRING" id="394193.SAMN04489732_101516"/>
<feature type="disulfide bond" evidence="2">
    <location>
        <begin position="61"/>
        <end position="86"/>
    </location>
</feature>
<dbReference type="GO" id="GO:0019433">
    <property type="term" value="P:triglyceride catabolic process"/>
    <property type="evidence" value="ECO:0007669"/>
    <property type="project" value="TreeGrafter"/>
</dbReference>
<keyword evidence="2" id="KW-1015">Disulfide bond</keyword>
<dbReference type="PANTHER" id="PTHR37981">
    <property type="entry name" value="LIPASE 2"/>
    <property type="match status" value="1"/>
</dbReference>
<evidence type="ECO:0000256" key="2">
    <source>
        <dbReference type="PIRSR" id="PIRSR637460-2"/>
    </source>
</evidence>
<evidence type="ECO:0000313" key="6">
    <source>
        <dbReference type="Proteomes" id="UP000198582"/>
    </source>
</evidence>
<proteinExistence type="predicted"/>
<keyword evidence="5" id="KW-0378">Hydrolase</keyword>
<sequence length="269" mass="27298">MAVPARSITRNLQRMCAALGVALLVCLGFTGTAGAATSYVALGDSYSSGVGAGDYGSSGACKRSANAYGQLYANAHSGTTFTFLACSGAKTGDVLTQIGSMPSSAGLVTVTVGGNDAGFTDVITTCTLNSDQTCVDRVNTAKAYVQNTLPGLLDKVYAAVKAKAPSSKLVVLSYPRFYTVPGSCSVGLSDTKRSAINSGADTIAGVISARASAAGAQFVDVRSAFDGHNICSSASDYLHSLTFPVDESYHPTAAGQRGGYYTPLTSAIG</sequence>
<feature type="chain" id="PRO_5011440244" evidence="3">
    <location>
        <begin position="36"/>
        <end position="269"/>
    </location>
</feature>
<dbReference type="AlphaFoldDB" id="A0A1H8QWM5"/>
<evidence type="ECO:0000259" key="4">
    <source>
        <dbReference type="Pfam" id="PF13472"/>
    </source>
</evidence>
<gene>
    <name evidence="5" type="ORF">SAMN04489732_101516</name>
</gene>
<accession>A0A1H8QWM5</accession>
<feature type="domain" description="SGNH hydrolase-type esterase" evidence="4">
    <location>
        <begin position="41"/>
        <end position="257"/>
    </location>
</feature>
<dbReference type="Pfam" id="PF13472">
    <property type="entry name" value="Lipase_GDSL_2"/>
    <property type="match status" value="1"/>
</dbReference>
<protein>
    <submittedName>
        <fullName evidence="5">GDSL-like Lipase/Acylhydrolase family protein</fullName>
    </submittedName>
</protein>
<name>A0A1H8QWM5_9PSEU</name>
<keyword evidence="6" id="KW-1185">Reference proteome</keyword>
<dbReference type="SUPFAM" id="SSF52266">
    <property type="entry name" value="SGNH hydrolase"/>
    <property type="match status" value="1"/>
</dbReference>
<organism evidence="5 6">
    <name type="scientific">Amycolatopsis saalfeldensis</name>
    <dbReference type="NCBI Taxonomy" id="394193"/>
    <lineage>
        <taxon>Bacteria</taxon>
        <taxon>Bacillati</taxon>
        <taxon>Actinomycetota</taxon>
        <taxon>Actinomycetes</taxon>
        <taxon>Pseudonocardiales</taxon>
        <taxon>Pseudonocardiaceae</taxon>
        <taxon>Amycolatopsis</taxon>
    </lineage>
</organism>
<dbReference type="CDD" id="cd01823">
    <property type="entry name" value="SEST_like"/>
    <property type="match status" value="1"/>
</dbReference>
<dbReference type="OrthoDB" id="5503950at2"/>
<dbReference type="Gene3D" id="3.40.50.1110">
    <property type="entry name" value="SGNH hydrolase"/>
    <property type="match status" value="1"/>
</dbReference>
<feature type="active site" evidence="1">
    <location>
        <position position="250"/>
    </location>
</feature>
<feature type="disulfide bond" evidence="2">
    <location>
        <begin position="184"/>
        <end position="231"/>
    </location>
</feature>
<feature type="signal peptide" evidence="3">
    <location>
        <begin position="1"/>
        <end position="35"/>
    </location>
</feature>
<dbReference type="PANTHER" id="PTHR37981:SF1">
    <property type="entry name" value="SGNH HYDROLASE-TYPE ESTERASE DOMAIN-CONTAINING PROTEIN"/>
    <property type="match status" value="1"/>
</dbReference>
<evidence type="ECO:0000256" key="3">
    <source>
        <dbReference type="SAM" id="SignalP"/>
    </source>
</evidence>
<dbReference type="InterPro" id="IPR037460">
    <property type="entry name" value="SEST-like"/>
</dbReference>
<feature type="disulfide bond" evidence="2">
    <location>
        <begin position="126"/>
        <end position="134"/>
    </location>
</feature>
<feature type="active site" description="Nucleophile" evidence="1">
    <location>
        <position position="45"/>
    </location>
</feature>
<dbReference type="Proteomes" id="UP000198582">
    <property type="component" value="Unassembled WGS sequence"/>
</dbReference>
<dbReference type="GO" id="GO:0004806">
    <property type="term" value="F:triacylglycerol lipase activity"/>
    <property type="evidence" value="ECO:0007669"/>
    <property type="project" value="TreeGrafter"/>
</dbReference>